<dbReference type="SUPFAM" id="SSF49854">
    <property type="entry name" value="Spermadhesin, CUB domain"/>
    <property type="match status" value="1"/>
</dbReference>
<proteinExistence type="predicted"/>
<evidence type="ECO:0000256" key="2">
    <source>
        <dbReference type="PROSITE-ProRule" id="PRU00059"/>
    </source>
</evidence>
<dbReference type="GO" id="GO:0030246">
    <property type="term" value="F:carbohydrate binding"/>
    <property type="evidence" value="ECO:0007669"/>
    <property type="project" value="InterPro"/>
</dbReference>
<dbReference type="AlphaFoldDB" id="A0AAD9IZH5"/>
<dbReference type="CDD" id="cd22823">
    <property type="entry name" value="Gal_Rha_Lectin"/>
    <property type="match status" value="1"/>
</dbReference>
<name>A0AAD9IZH5_9ANNE</name>
<keyword evidence="6" id="KW-1185">Reference proteome</keyword>
<gene>
    <name evidence="5" type="ORF">LSH36_839g03012</name>
</gene>
<dbReference type="Pfam" id="PF02140">
    <property type="entry name" value="SUEL_Lectin"/>
    <property type="match status" value="1"/>
</dbReference>
<dbReference type="Gene3D" id="2.60.120.740">
    <property type="match status" value="1"/>
</dbReference>
<evidence type="ECO:0000259" key="4">
    <source>
        <dbReference type="PROSITE" id="PS01180"/>
    </source>
</evidence>
<dbReference type="PANTHER" id="PTHR46780">
    <property type="entry name" value="PROTEIN EVA-1"/>
    <property type="match status" value="1"/>
</dbReference>
<dbReference type="EMBL" id="JAODUP010000839">
    <property type="protein sequence ID" value="KAK2143451.1"/>
    <property type="molecule type" value="Genomic_DNA"/>
</dbReference>
<accession>A0AAD9IZH5</accession>
<evidence type="ECO:0000313" key="6">
    <source>
        <dbReference type="Proteomes" id="UP001208570"/>
    </source>
</evidence>
<keyword evidence="1" id="KW-1015">Disulfide bond</keyword>
<comment type="caution">
    <text evidence="5">The sequence shown here is derived from an EMBL/GenBank/DDBJ whole genome shotgun (WGS) entry which is preliminary data.</text>
</comment>
<comment type="caution">
    <text evidence="2">Lacks conserved residue(s) required for the propagation of feature annotation.</text>
</comment>
<dbReference type="InterPro" id="IPR000859">
    <property type="entry name" value="CUB_dom"/>
</dbReference>
<dbReference type="InterPro" id="IPR000922">
    <property type="entry name" value="Lectin_gal-bd_dom"/>
</dbReference>
<protein>
    <recommendedName>
        <fullName evidence="4">CUB domain-containing protein</fullName>
    </recommendedName>
</protein>
<dbReference type="Proteomes" id="UP001208570">
    <property type="component" value="Unassembled WGS sequence"/>
</dbReference>
<dbReference type="InterPro" id="IPR035914">
    <property type="entry name" value="Sperma_CUB_dom_sf"/>
</dbReference>
<organism evidence="5 6">
    <name type="scientific">Paralvinella palmiformis</name>
    <dbReference type="NCBI Taxonomy" id="53620"/>
    <lineage>
        <taxon>Eukaryota</taxon>
        <taxon>Metazoa</taxon>
        <taxon>Spiralia</taxon>
        <taxon>Lophotrochozoa</taxon>
        <taxon>Annelida</taxon>
        <taxon>Polychaeta</taxon>
        <taxon>Sedentaria</taxon>
        <taxon>Canalipalpata</taxon>
        <taxon>Terebellida</taxon>
        <taxon>Terebelliformia</taxon>
        <taxon>Alvinellidae</taxon>
        <taxon>Paralvinella</taxon>
    </lineage>
</organism>
<keyword evidence="3" id="KW-1133">Transmembrane helix</keyword>
<keyword evidence="3" id="KW-0812">Transmembrane</keyword>
<evidence type="ECO:0000256" key="1">
    <source>
        <dbReference type="ARBA" id="ARBA00023157"/>
    </source>
</evidence>
<evidence type="ECO:0000313" key="5">
    <source>
        <dbReference type="EMBL" id="KAK2143451.1"/>
    </source>
</evidence>
<reference evidence="5" key="1">
    <citation type="journal article" date="2023" name="Mol. Biol. Evol.">
        <title>Third-Generation Sequencing Reveals the Adaptive Role of the Epigenome in Three Deep-Sea Polychaetes.</title>
        <authorList>
            <person name="Perez M."/>
            <person name="Aroh O."/>
            <person name="Sun Y."/>
            <person name="Lan Y."/>
            <person name="Juniper S.K."/>
            <person name="Young C.R."/>
            <person name="Angers B."/>
            <person name="Qian P.Y."/>
        </authorList>
    </citation>
    <scope>NUCLEOTIDE SEQUENCE</scope>
    <source>
        <strain evidence="5">P08H-3</strain>
    </source>
</reference>
<dbReference type="Gene3D" id="2.60.120.290">
    <property type="entry name" value="Spermadhesin, CUB domain"/>
    <property type="match status" value="1"/>
</dbReference>
<evidence type="ECO:0000256" key="3">
    <source>
        <dbReference type="SAM" id="Phobius"/>
    </source>
</evidence>
<feature type="transmembrane region" description="Helical" evidence="3">
    <location>
        <begin position="341"/>
        <end position="365"/>
    </location>
</feature>
<dbReference type="InterPro" id="IPR043159">
    <property type="entry name" value="Lectin_gal-bd_sf"/>
</dbReference>
<keyword evidence="3" id="KW-0472">Membrane</keyword>
<feature type="domain" description="CUB" evidence="4">
    <location>
        <begin position="152"/>
        <end position="271"/>
    </location>
</feature>
<sequence>MCILGIVQWNKPETMINNTSLCCRRQERLSRHLVTVFLIMILAGNLNVALTETVEICNGEESRLSCRQNEIIIMTSAEYGRMEVGRCIPKENDFMGCTNDILQLLDGWCSGHRECNIKVPTIDLEKENTDCLEVLKLYLKATYSCMRIDTSCRSDTPNVRITSEGIISSHLTDSKGCGTSRSPWIISASPGQTIQLTLTDFSANRRSSNLISCPFIYGYIQEKAIGINATICGGRDRQMALYTSKTNEVIMHILARNERNNGQFLIKYEVTGCPELSRPSHAWYKREGNDAVVGCESNDKEWHLTCHGNKWIGEVGNCSQPALSSNPVMPRHENLHFTPTVTMTAVAASALVLVVVAIVIGVVYIKKYRIRQETKFLTKTYSTIERNAEVSYRPITIDQSEGSHQMMSYPEHCTCATLQMRDHGKDTTMATSSLEKQSLYSSIKSA</sequence>
<dbReference type="PROSITE" id="PS01180">
    <property type="entry name" value="CUB"/>
    <property type="match status" value="1"/>
</dbReference>